<dbReference type="InterPro" id="IPR041562">
    <property type="entry name" value="MCM_lid"/>
</dbReference>
<dbReference type="GO" id="GO:1902975">
    <property type="term" value="P:mitotic DNA replication initiation"/>
    <property type="evidence" value="ECO:0007669"/>
    <property type="project" value="TreeGrafter"/>
</dbReference>
<evidence type="ECO:0000256" key="1">
    <source>
        <dbReference type="ARBA" id="ARBA00022741"/>
    </source>
</evidence>
<reference evidence="7" key="1">
    <citation type="journal article" date="2014" name="PLoS ONE">
        <title>Transcriptome-Based Identification of ABC Transporters in the Western Tarnished Plant Bug Lygus hesperus.</title>
        <authorList>
            <person name="Hull J.J."/>
            <person name="Chaney K."/>
            <person name="Geib S.M."/>
            <person name="Fabrick J.A."/>
            <person name="Brent C.S."/>
            <person name="Walsh D."/>
            <person name="Lavine L.C."/>
        </authorList>
    </citation>
    <scope>NUCLEOTIDE SEQUENCE</scope>
</reference>
<accession>A0A0A9YI15</accession>
<feature type="domain" description="MCM C-terminal AAA(+) ATPase" evidence="6">
    <location>
        <begin position="10"/>
        <end position="216"/>
    </location>
</feature>
<dbReference type="AlphaFoldDB" id="A0A0A9YI15"/>
<dbReference type="InterPro" id="IPR027417">
    <property type="entry name" value="P-loop_NTPase"/>
</dbReference>
<dbReference type="Pfam" id="PF17855">
    <property type="entry name" value="MCM_lid"/>
    <property type="match status" value="1"/>
</dbReference>
<comment type="similarity">
    <text evidence="4">Belongs to the MCM family.</text>
</comment>
<dbReference type="Gene3D" id="3.40.50.300">
    <property type="entry name" value="P-loop containing nucleotide triphosphate hydrolases"/>
    <property type="match status" value="1"/>
</dbReference>
<evidence type="ECO:0000256" key="2">
    <source>
        <dbReference type="ARBA" id="ARBA00022840"/>
    </source>
</evidence>
<reference evidence="7" key="2">
    <citation type="submission" date="2014-07" db="EMBL/GenBank/DDBJ databases">
        <authorList>
            <person name="Hull J."/>
        </authorList>
    </citation>
    <scope>NUCLEOTIDE SEQUENCE</scope>
</reference>
<reference evidence="8" key="3">
    <citation type="journal article" date="2016" name="Gigascience">
        <title>De novo construction of an expanded transcriptome assembly for the western tarnished plant bug, Lygus hesperus.</title>
        <authorList>
            <person name="Tassone E.E."/>
            <person name="Geib S.M."/>
            <person name="Hall B."/>
            <person name="Fabrick J.A."/>
            <person name="Brent C.S."/>
            <person name="Hull J.J."/>
        </authorList>
    </citation>
    <scope>NUCLEOTIDE SEQUENCE</scope>
</reference>
<dbReference type="SMART" id="SM00350">
    <property type="entry name" value="MCM"/>
    <property type="match status" value="1"/>
</dbReference>
<keyword evidence="2 4" id="KW-0067">ATP-binding</keyword>
<dbReference type="GO" id="GO:0006271">
    <property type="term" value="P:DNA strand elongation involved in DNA replication"/>
    <property type="evidence" value="ECO:0007669"/>
    <property type="project" value="TreeGrafter"/>
</dbReference>
<dbReference type="GO" id="GO:0017116">
    <property type="term" value="F:single-stranded DNA helicase activity"/>
    <property type="evidence" value="ECO:0007669"/>
    <property type="project" value="TreeGrafter"/>
</dbReference>
<evidence type="ECO:0000256" key="4">
    <source>
        <dbReference type="RuleBase" id="RU004070"/>
    </source>
</evidence>
<feature type="region of interest" description="Disordered" evidence="5">
    <location>
        <begin position="394"/>
        <end position="426"/>
    </location>
</feature>
<evidence type="ECO:0000313" key="8">
    <source>
        <dbReference type="EMBL" id="JAQ01880.1"/>
    </source>
</evidence>
<proteinExistence type="inferred from homology"/>
<dbReference type="PANTHER" id="PTHR11630">
    <property type="entry name" value="DNA REPLICATION LICENSING FACTOR MCM FAMILY MEMBER"/>
    <property type="match status" value="1"/>
</dbReference>
<dbReference type="EMBL" id="GBHO01011775">
    <property type="protein sequence ID" value="JAG31829.1"/>
    <property type="molecule type" value="Transcribed_RNA"/>
</dbReference>
<evidence type="ECO:0000259" key="6">
    <source>
        <dbReference type="PROSITE" id="PS50051"/>
    </source>
</evidence>
<evidence type="ECO:0000313" key="7">
    <source>
        <dbReference type="EMBL" id="JAG31829.1"/>
    </source>
</evidence>
<dbReference type="GO" id="GO:0042555">
    <property type="term" value="C:MCM complex"/>
    <property type="evidence" value="ECO:0007669"/>
    <property type="project" value="TreeGrafter"/>
</dbReference>
<dbReference type="InterPro" id="IPR031327">
    <property type="entry name" value="MCM"/>
</dbReference>
<evidence type="ECO:0000256" key="3">
    <source>
        <dbReference type="ARBA" id="ARBA00023125"/>
    </source>
</evidence>
<dbReference type="GO" id="GO:0003697">
    <property type="term" value="F:single-stranded DNA binding"/>
    <property type="evidence" value="ECO:0007669"/>
    <property type="project" value="TreeGrafter"/>
</dbReference>
<keyword evidence="3 4" id="KW-0238">DNA-binding</keyword>
<dbReference type="GO" id="GO:0005524">
    <property type="term" value="F:ATP binding"/>
    <property type="evidence" value="ECO:0007669"/>
    <property type="project" value="UniProtKB-KW"/>
</dbReference>
<gene>
    <name evidence="8" type="primary">ROA1</name>
    <name evidence="7" type="ORF">CM83_3531</name>
    <name evidence="8" type="ORF">g.18833</name>
</gene>
<dbReference type="PRINTS" id="PR01657">
    <property type="entry name" value="MCMFAMILY"/>
</dbReference>
<evidence type="ECO:0000256" key="5">
    <source>
        <dbReference type="SAM" id="MobiDB-lite"/>
    </source>
</evidence>
<dbReference type="SUPFAM" id="SSF52540">
    <property type="entry name" value="P-loop containing nucleoside triphosphate hydrolases"/>
    <property type="match status" value="1"/>
</dbReference>
<dbReference type="PANTHER" id="PTHR11630:SF46">
    <property type="entry name" value="DNA REPLICATION LICENSING FACTOR MCM3-RELATED"/>
    <property type="match status" value="1"/>
</dbReference>
<dbReference type="EMBL" id="GDHC01016749">
    <property type="protein sequence ID" value="JAQ01880.1"/>
    <property type="molecule type" value="Transcribed_RNA"/>
</dbReference>
<dbReference type="PROSITE" id="PS50051">
    <property type="entry name" value="MCM_2"/>
    <property type="match status" value="1"/>
</dbReference>
<dbReference type="Pfam" id="PF00493">
    <property type="entry name" value="MCM"/>
    <property type="match status" value="1"/>
</dbReference>
<keyword evidence="1 4" id="KW-0547">Nucleotide-binding</keyword>
<name>A0A0A9YI15_LYGHE</name>
<feature type="compositionally biased region" description="Basic and acidic residues" evidence="5">
    <location>
        <begin position="412"/>
        <end position="425"/>
    </location>
</feature>
<dbReference type="InterPro" id="IPR001208">
    <property type="entry name" value="MCM_dom"/>
</dbReference>
<organism evidence="7">
    <name type="scientific">Lygus hesperus</name>
    <name type="common">Western plant bug</name>
    <dbReference type="NCBI Taxonomy" id="30085"/>
    <lineage>
        <taxon>Eukaryota</taxon>
        <taxon>Metazoa</taxon>
        <taxon>Ecdysozoa</taxon>
        <taxon>Arthropoda</taxon>
        <taxon>Hexapoda</taxon>
        <taxon>Insecta</taxon>
        <taxon>Pterygota</taxon>
        <taxon>Neoptera</taxon>
        <taxon>Paraneoptera</taxon>
        <taxon>Hemiptera</taxon>
        <taxon>Heteroptera</taxon>
        <taxon>Panheteroptera</taxon>
        <taxon>Cimicomorpha</taxon>
        <taxon>Miridae</taxon>
        <taxon>Mirini</taxon>
        <taxon>Lygus</taxon>
    </lineage>
</organism>
<dbReference type="GO" id="GO:0005634">
    <property type="term" value="C:nucleus"/>
    <property type="evidence" value="ECO:0007669"/>
    <property type="project" value="TreeGrafter"/>
</dbReference>
<sequence>MKSIVQRENMLELLTHSIAPSIYGHTLIKQAIVLLLLGGVEHNLHNGTHIRGDINILLVGDPSTAKSQFLRYVLHLSPLAITTTGRGSSGVGLTAAVVHDKDSNERRLEAGAMVLADRGTICIDEFDKMSDIDRVAIHEVMEQQTVTISKAGIHMSLNARCSVFAAANPIYGCYDTNIKPHANIGLQDSLLSRFDLLFIILDTPDTTVDGNIATTVILNHASKPDATTASTAPPGVQDTDLATTSKTYPLVHPPKDAIQQCTHLQDAFLKKFLFYAKEMIHPTLSQQASEFIIQKYTELRQSVGRHGNYSTMIYPITARTLETLIRLSTAVAKAYLCQQVLLEHAQQAYKLFLHSIQWNQQSMEDGGDVTDNEFDVEIENAPLLGDLARVRNTRRKRTHTETKLSTLDPDTATEHDPVVGKKDDGVTSPGARDLVVSLTTFLSSFLRTRSGDLQVTASSILQAYNSNFNTQLTLSEIDSVLVELNDKDLVMYRDGVIYLLD</sequence>
<dbReference type="GO" id="GO:0000727">
    <property type="term" value="P:double-strand break repair via break-induced replication"/>
    <property type="evidence" value="ECO:0007669"/>
    <property type="project" value="TreeGrafter"/>
</dbReference>
<protein>
    <submittedName>
        <fullName evidence="8">DNA replication licensing factor MCM3 1</fullName>
    </submittedName>
</protein>